<dbReference type="eggNOG" id="ENOG50341W7">
    <property type="taxonomic scope" value="Bacteria"/>
</dbReference>
<dbReference type="Proteomes" id="UP000028123">
    <property type="component" value="Unassembled WGS sequence"/>
</dbReference>
<evidence type="ECO:0008006" key="3">
    <source>
        <dbReference type="Google" id="ProtNLM"/>
    </source>
</evidence>
<comment type="caution">
    <text evidence="1">The sequence shown here is derived from an EMBL/GenBank/DDBJ whole genome shotgun (WGS) entry which is preliminary data.</text>
</comment>
<dbReference type="RefSeq" id="WP_036677891.1">
    <property type="nucleotide sequence ID" value="NZ_JNVM01000005.1"/>
</dbReference>
<keyword evidence="2" id="KW-1185">Reference proteome</keyword>
<name>A0A081P7U8_9BACL</name>
<dbReference type="OrthoDB" id="2222217at2"/>
<evidence type="ECO:0000313" key="2">
    <source>
        <dbReference type="Proteomes" id="UP000028123"/>
    </source>
</evidence>
<reference evidence="1 2" key="1">
    <citation type="submission" date="2014-06" db="EMBL/GenBank/DDBJ databases">
        <title>Draft genome sequence of Paenibacillus sp. MSt1.</title>
        <authorList>
            <person name="Aw Y.K."/>
            <person name="Ong K.S."/>
            <person name="Gan H.M."/>
            <person name="Lee S.M."/>
        </authorList>
    </citation>
    <scope>NUCLEOTIDE SEQUENCE [LARGE SCALE GENOMIC DNA]</scope>
    <source>
        <strain evidence="1 2">MSt1</strain>
    </source>
</reference>
<dbReference type="Pfam" id="PF14112">
    <property type="entry name" value="DUF4284"/>
    <property type="match status" value="1"/>
</dbReference>
<dbReference type="EMBL" id="JNVM01000005">
    <property type="protein sequence ID" value="KEQ26771.1"/>
    <property type="molecule type" value="Genomic_DNA"/>
</dbReference>
<protein>
    <recommendedName>
        <fullName evidence="3">Immunity protein 22</fullName>
    </recommendedName>
</protein>
<organism evidence="1 2">
    <name type="scientific">Paenibacillus tyrfis</name>
    <dbReference type="NCBI Taxonomy" id="1501230"/>
    <lineage>
        <taxon>Bacteria</taxon>
        <taxon>Bacillati</taxon>
        <taxon>Bacillota</taxon>
        <taxon>Bacilli</taxon>
        <taxon>Bacillales</taxon>
        <taxon>Paenibacillaceae</taxon>
        <taxon>Paenibacillus</taxon>
    </lineage>
</organism>
<accession>A0A081P7U8</accession>
<sequence length="143" mass="15986">MKHVVAIWGVNCRSKEELAAFVELEYTEDGDAIPSEFMSSTGLSWIDEDFMEVHLLPDEESREAFVQYLKQDCTSNPDRFAPQVPNSLGESMAPYPSVIVLHGNDSRYGSVNEVLFSLAEIGSEVGQQPVPLIAKIVYETEDR</sequence>
<dbReference type="AlphaFoldDB" id="A0A081P7U8"/>
<gene>
    <name evidence="1" type="ORF">ET33_28830</name>
</gene>
<evidence type="ECO:0000313" key="1">
    <source>
        <dbReference type="EMBL" id="KEQ26771.1"/>
    </source>
</evidence>
<dbReference type="InterPro" id="IPR025560">
    <property type="entry name" value="Imm22"/>
</dbReference>
<proteinExistence type="predicted"/>